<sequence length="251" mass="28243">MKISLVTASFNSASTIEDTFKSVGLQAFSELEYILVDGASSDATLELAGKYENLISKQVSEPDGGIYDAMNKGIRMATGDVVGLINSDDMLAAPDVLLEVAAAFEDQEVEAVYGDLVYVDAGDVSKTKRVWRSGIYSKQKLARGWYPAHPTVYLRRSVYERFGLFDLDFPLAADGEFLFRIFSKGIRARYIPKIMVRMRTGGATGQRSNLWRQNREIMRGMRKNGIHVSPLFFPAKLLNRTWQRFQGWMAR</sequence>
<dbReference type="Pfam" id="PF00535">
    <property type="entry name" value="Glycos_transf_2"/>
    <property type="match status" value="1"/>
</dbReference>
<keyword evidence="3" id="KW-1185">Reference proteome</keyword>
<dbReference type="EMBL" id="CAAHFG010000002">
    <property type="protein sequence ID" value="VGO15607.1"/>
    <property type="molecule type" value="Genomic_DNA"/>
</dbReference>
<protein>
    <submittedName>
        <fullName evidence="2">PGL/p-HBAD biosynthesis glycosyltransferase</fullName>
    </submittedName>
</protein>
<dbReference type="Proteomes" id="UP000366872">
    <property type="component" value="Unassembled WGS sequence"/>
</dbReference>
<dbReference type="PANTHER" id="PTHR43685">
    <property type="entry name" value="GLYCOSYLTRANSFERASE"/>
    <property type="match status" value="1"/>
</dbReference>
<dbReference type="AlphaFoldDB" id="A0A6C2U733"/>
<proteinExistence type="predicted"/>
<gene>
    <name evidence="2" type="ORF">PDESU_04192</name>
</gene>
<dbReference type="GO" id="GO:0016740">
    <property type="term" value="F:transferase activity"/>
    <property type="evidence" value="ECO:0007669"/>
    <property type="project" value="UniProtKB-KW"/>
</dbReference>
<evidence type="ECO:0000313" key="2">
    <source>
        <dbReference type="EMBL" id="VGO15607.1"/>
    </source>
</evidence>
<reference evidence="2 3" key="1">
    <citation type="submission" date="2019-04" db="EMBL/GenBank/DDBJ databases">
        <authorList>
            <person name="Van Vliet M D."/>
        </authorList>
    </citation>
    <scope>NUCLEOTIDE SEQUENCE [LARGE SCALE GENOMIC DNA]</scope>
    <source>
        <strain evidence="2 3">F1</strain>
    </source>
</reference>
<evidence type="ECO:0000313" key="3">
    <source>
        <dbReference type="Proteomes" id="UP000366872"/>
    </source>
</evidence>
<dbReference type="InterPro" id="IPR050834">
    <property type="entry name" value="Glycosyltransf_2"/>
</dbReference>
<dbReference type="Gene3D" id="3.90.550.10">
    <property type="entry name" value="Spore Coat Polysaccharide Biosynthesis Protein SpsA, Chain A"/>
    <property type="match status" value="1"/>
</dbReference>
<feature type="domain" description="Glycosyltransferase 2-like" evidence="1">
    <location>
        <begin position="4"/>
        <end position="141"/>
    </location>
</feature>
<dbReference type="CDD" id="cd06433">
    <property type="entry name" value="GT_2_WfgS_like"/>
    <property type="match status" value="1"/>
</dbReference>
<keyword evidence="2" id="KW-0808">Transferase</keyword>
<dbReference type="SUPFAM" id="SSF53448">
    <property type="entry name" value="Nucleotide-diphospho-sugar transferases"/>
    <property type="match status" value="1"/>
</dbReference>
<name>A0A6C2U733_PONDE</name>
<dbReference type="RefSeq" id="WP_136081158.1">
    <property type="nucleotide sequence ID" value="NZ_CAAHFG010000002.1"/>
</dbReference>
<evidence type="ECO:0000259" key="1">
    <source>
        <dbReference type="Pfam" id="PF00535"/>
    </source>
</evidence>
<organism evidence="2 3">
    <name type="scientific">Pontiella desulfatans</name>
    <dbReference type="NCBI Taxonomy" id="2750659"/>
    <lineage>
        <taxon>Bacteria</taxon>
        <taxon>Pseudomonadati</taxon>
        <taxon>Kiritimatiellota</taxon>
        <taxon>Kiritimatiellia</taxon>
        <taxon>Kiritimatiellales</taxon>
        <taxon>Pontiellaceae</taxon>
        <taxon>Pontiella</taxon>
    </lineage>
</organism>
<dbReference type="InterPro" id="IPR001173">
    <property type="entry name" value="Glyco_trans_2-like"/>
</dbReference>
<dbReference type="PANTHER" id="PTHR43685:SF2">
    <property type="entry name" value="GLYCOSYLTRANSFERASE 2-LIKE DOMAIN-CONTAINING PROTEIN"/>
    <property type="match status" value="1"/>
</dbReference>
<accession>A0A6C2U733</accession>
<dbReference type="InterPro" id="IPR029044">
    <property type="entry name" value="Nucleotide-diphossugar_trans"/>
</dbReference>